<name>A0ABV6D6A2_9HYPH</name>
<dbReference type="EMBL" id="JBHLXD010000009">
    <property type="protein sequence ID" value="MFC0208182.1"/>
    <property type="molecule type" value="Genomic_DNA"/>
</dbReference>
<dbReference type="Proteomes" id="UP001589755">
    <property type="component" value="Unassembled WGS sequence"/>
</dbReference>
<organism evidence="1 2">
    <name type="scientific">Chelativorans intermedius</name>
    <dbReference type="NCBI Taxonomy" id="515947"/>
    <lineage>
        <taxon>Bacteria</taxon>
        <taxon>Pseudomonadati</taxon>
        <taxon>Pseudomonadota</taxon>
        <taxon>Alphaproteobacteria</taxon>
        <taxon>Hyphomicrobiales</taxon>
        <taxon>Phyllobacteriaceae</taxon>
        <taxon>Chelativorans</taxon>
    </lineage>
</organism>
<evidence type="ECO:0000313" key="2">
    <source>
        <dbReference type="Proteomes" id="UP001589755"/>
    </source>
</evidence>
<sequence length="102" mass="11580">MLHMRRLGQLTSEIRNEIQNELDGLEHRFENLATCAAFAQQAIENEGAREELTERVRVLTAAMMQHAQQMAELGQQRAFVARLEDDIAVFTNCGSLPPDRKV</sequence>
<protein>
    <submittedName>
        <fullName evidence="1">Uncharacterized protein</fullName>
    </submittedName>
</protein>
<dbReference type="RefSeq" id="WP_261521411.1">
    <property type="nucleotide sequence ID" value="NZ_JAODNW010000018.1"/>
</dbReference>
<proteinExistence type="predicted"/>
<gene>
    <name evidence="1" type="ORF">ACFFJ2_07190</name>
</gene>
<reference evidence="1 2" key="1">
    <citation type="submission" date="2024-09" db="EMBL/GenBank/DDBJ databases">
        <authorList>
            <person name="Sun Q."/>
            <person name="Mori K."/>
        </authorList>
    </citation>
    <scope>NUCLEOTIDE SEQUENCE [LARGE SCALE GENOMIC DNA]</scope>
    <source>
        <strain evidence="1 2">CCM 8543</strain>
    </source>
</reference>
<evidence type="ECO:0000313" key="1">
    <source>
        <dbReference type="EMBL" id="MFC0208182.1"/>
    </source>
</evidence>
<accession>A0ABV6D6A2</accession>
<comment type="caution">
    <text evidence="1">The sequence shown here is derived from an EMBL/GenBank/DDBJ whole genome shotgun (WGS) entry which is preliminary data.</text>
</comment>
<keyword evidence="2" id="KW-1185">Reference proteome</keyword>